<dbReference type="PROSITE" id="PS50192">
    <property type="entry name" value="T_SNARE"/>
    <property type="match status" value="2"/>
</dbReference>
<dbReference type="Gene3D" id="1.20.58.70">
    <property type="match status" value="2"/>
</dbReference>
<evidence type="ECO:0000256" key="4">
    <source>
        <dbReference type="SAM" id="Coils"/>
    </source>
</evidence>
<evidence type="ECO:0000259" key="6">
    <source>
        <dbReference type="PROSITE" id="PS50192"/>
    </source>
</evidence>
<dbReference type="InterPro" id="IPR000727">
    <property type="entry name" value="T_SNARE_dom"/>
</dbReference>
<dbReference type="Pfam" id="PF00804">
    <property type="entry name" value="Syntaxin"/>
    <property type="match status" value="2"/>
</dbReference>
<dbReference type="InterPro" id="IPR006012">
    <property type="entry name" value="Syntaxin/epimorphin_CS"/>
</dbReference>
<dbReference type="SUPFAM" id="SSF47661">
    <property type="entry name" value="t-snare proteins"/>
    <property type="match status" value="2"/>
</dbReference>
<dbReference type="Gene3D" id="1.20.5.110">
    <property type="match status" value="2"/>
</dbReference>
<dbReference type="Pfam" id="PF05739">
    <property type="entry name" value="SNARE"/>
    <property type="match status" value="1"/>
</dbReference>
<reference evidence="7 8" key="1">
    <citation type="submission" date="2021-06" db="EMBL/GenBank/DDBJ databases">
        <authorList>
            <person name="Palmer J.M."/>
        </authorList>
    </citation>
    <scope>NUCLEOTIDE SEQUENCE [LARGE SCALE GENOMIC DNA]</scope>
    <source>
        <strain evidence="7 8">GA_2019</strain>
        <tissue evidence="7">Muscle</tissue>
    </source>
</reference>
<gene>
    <name evidence="7" type="ORF">GOODEAATRI_001922</name>
</gene>
<comment type="similarity">
    <text evidence="1 3">Belongs to the syntaxin family.</text>
</comment>
<sequence>MRDRLANLHKVQTDFEGFSTVELNCLSEHEADSNQDLDGILKEAQHVRLEIQQIQNDIGELKEVNYQSLNKTSFPDATKRDSNAIGVDIKRRGEAVLKQLHMMNDLQGELEAQRGSSDPTARIARTQYHYLSNALREVMFSYNDAEMTHREACKRHIQRQMEVVGEEVSQKELEEMMEGEELCVFSVHVTGQTARSALMNIENRHRELQELEKRIEGIHELFMDMAVLVEEQGAEVENIERNIHNTEVTIQEGTFQLERATASDKNNPFKKMFCGCFPCKMKDRLCELQTLPASPSEEGSGPNGNQTHSTEDEEPSEQEAIVFQGEDVMESIYKEAQTMRKEMLLLKLDVKRLGKQNSRFLTSVRRLSSIKRDSNALGKDIKARGEAIYARLEKLGKLSKEQEEEHGPTSAVARMVRSQYVSLTSAFHEAISEYNEAEMVQRENCKTRIQRQAEIMGQEVSREQIDEMIETGKWNIFSDNLLLEGRTARSALNEIENRHKELLELESRIKDIHELFFQLALLVEEQGTMLDNIEANVGATQDYVAKAGAQIKQAKIYKKNNPCKKLFCCCFPCCK</sequence>
<dbReference type="CDD" id="cd15848">
    <property type="entry name" value="SNARE_syntaxin1-like"/>
    <property type="match status" value="1"/>
</dbReference>
<evidence type="ECO:0000256" key="5">
    <source>
        <dbReference type="SAM" id="MobiDB-lite"/>
    </source>
</evidence>
<dbReference type="InterPro" id="IPR010989">
    <property type="entry name" value="SNARE"/>
</dbReference>
<evidence type="ECO:0000256" key="1">
    <source>
        <dbReference type="ARBA" id="ARBA00009063"/>
    </source>
</evidence>
<evidence type="ECO:0000313" key="8">
    <source>
        <dbReference type="Proteomes" id="UP001476798"/>
    </source>
</evidence>
<keyword evidence="8" id="KW-1185">Reference proteome</keyword>
<protein>
    <recommendedName>
        <fullName evidence="6">t-SNARE coiled-coil homology domain-containing protein</fullName>
    </recommendedName>
</protein>
<feature type="region of interest" description="Disordered" evidence="5">
    <location>
        <begin position="292"/>
        <end position="318"/>
    </location>
</feature>
<comment type="caution">
    <text evidence="7">The sequence shown here is derived from an EMBL/GenBank/DDBJ whole genome shotgun (WGS) entry which is preliminary data.</text>
</comment>
<dbReference type="SMART" id="SM00397">
    <property type="entry name" value="t_SNARE"/>
    <property type="match status" value="2"/>
</dbReference>
<feature type="coiled-coil region" evidence="4">
    <location>
        <begin position="194"/>
        <end position="249"/>
    </location>
</feature>
<dbReference type="Proteomes" id="UP001476798">
    <property type="component" value="Unassembled WGS sequence"/>
</dbReference>
<accession>A0ABV0PVA2</accession>
<dbReference type="InterPro" id="IPR045242">
    <property type="entry name" value="Syntaxin"/>
</dbReference>
<dbReference type="PANTHER" id="PTHR19957">
    <property type="entry name" value="SYNTAXIN"/>
    <property type="match status" value="1"/>
</dbReference>
<organism evidence="7 8">
    <name type="scientific">Goodea atripinnis</name>
    <dbReference type="NCBI Taxonomy" id="208336"/>
    <lineage>
        <taxon>Eukaryota</taxon>
        <taxon>Metazoa</taxon>
        <taxon>Chordata</taxon>
        <taxon>Craniata</taxon>
        <taxon>Vertebrata</taxon>
        <taxon>Euteleostomi</taxon>
        <taxon>Actinopterygii</taxon>
        <taxon>Neopterygii</taxon>
        <taxon>Teleostei</taxon>
        <taxon>Neoteleostei</taxon>
        <taxon>Acanthomorphata</taxon>
        <taxon>Ovalentaria</taxon>
        <taxon>Atherinomorphae</taxon>
        <taxon>Cyprinodontiformes</taxon>
        <taxon>Goodeidae</taxon>
        <taxon>Goodea</taxon>
    </lineage>
</organism>
<feature type="domain" description="T-SNARE coiled-coil homology" evidence="6">
    <location>
        <begin position="198"/>
        <end position="260"/>
    </location>
</feature>
<dbReference type="CDD" id="cd00179">
    <property type="entry name" value="SynN"/>
    <property type="match status" value="1"/>
</dbReference>
<dbReference type="InterPro" id="IPR006011">
    <property type="entry name" value="Syntaxin_N"/>
</dbReference>
<dbReference type="PANTHER" id="PTHR19957:SF30">
    <property type="entry name" value="SYNTAXIN-11"/>
    <property type="match status" value="1"/>
</dbReference>
<dbReference type="EMBL" id="JAHRIO010090024">
    <property type="protein sequence ID" value="MEQ2187177.1"/>
    <property type="molecule type" value="Genomic_DNA"/>
</dbReference>
<dbReference type="SMART" id="SM00503">
    <property type="entry name" value="SynN"/>
    <property type="match status" value="2"/>
</dbReference>
<dbReference type="PROSITE" id="PS00914">
    <property type="entry name" value="SYNTAXIN"/>
    <property type="match status" value="1"/>
</dbReference>
<feature type="domain" description="T-SNARE coiled-coil homology" evidence="6">
    <location>
        <begin position="492"/>
        <end position="554"/>
    </location>
</feature>
<name>A0ABV0PVA2_9TELE</name>
<evidence type="ECO:0000256" key="2">
    <source>
        <dbReference type="ARBA" id="ARBA00023054"/>
    </source>
</evidence>
<feature type="coiled-coil region" evidence="4">
    <location>
        <begin position="37"/>
        <end position="64"/>
    </location>
</feature>
<proteinExistence type="inferred from homology"/>
<keyword evidence="2 4" id="KW-0175">Coiled coil</keyword>
<evidence type="ECO:0000256" key="3">
    <source>
        <dbReference type="RuleBase" id="RU003858"/>
    </source>
</evidence>
<evidence type="ECO:0000313" key="7">
    <source>
        <dbReference type="EMBL" id="MEQ2187177.1"/>
    </source>
</evidence>